<dbReference type="PANTHER" id="PTHR11575:SF24">
    <property type="entry name" value="5'-NUCLEOTIDASE"/>
    <property type="match status" value="1"/>
</dbReference>
<sequence length="257" mass="29116">MVKNSFKYLLPTILICVFLSCKKESPKVGKVIGKQIPIEDTIATNSEIDEFIAPFRAHLNKAMDSIISYAPKDMHKKDGDLETTIGNLMADIVILEGNPIFNKRTSKNIDFSLLNYGGIRAPISKGDVTMRTAYEVMPFENAIVVVELAGNRVKELLEYLASKKRAHPVSGVKVLLNEDYSIKSFEINGEPFNEHRNYYVATSDYLQHGGDNMVFFKDPVNLYNIDYKIRNAMIDHFLKTDTIPAKLDGRFTRLKTK</sequence>
<dbReference type="PROSITE" id="PS51257">
    <property type="entry name" value="PROKAR_LIPOPROTEIN"/>
    <property type="match status" value="1"/>
</dbReference>
<organism evidence="2 3">
    <name type="scientific">Sungkyunkwania multivorans</name>
    <dbReference type="NCBI Taxonomy" id="1173618"/>
    <lineage>
        <taxon>Bacteria</taxon>
        <taxon>Pseudomonadati</taxon>
        <taxon>Bacteroidota</taxon>
        <taxon>Flavobacteriia</taxon>
        <taxon>Flavobacteriales</taxon>
        <taxon>Flavobacteriaceae</taxon>
        <taxon>Sungkyunkwania</taxon>
    </lineage>
</organism>
<proteinExistence type="predicted"/>
<dbReference type="InterPro" id="IPR036907">
    <property type="entry name" value="5'-Nucleotdase_C_sf"/>
</dbReference>
<dbReference type="PRINTS" id="PR01607">
    <property type="entry name" value="APYRASEFAMLY"/>
</dbReference>
<accession>A0ABW3CXT4</accession>
<name>A0ABW3CXT4_9FLAO</name>
<dbReference type="InterPro" id="IPR008334">
    <property type="entry name" value="5'-Nucleotdase_C"/>
</dbReference>
<evidence type="ECO:0000259" key="1">
    <source>
        <dbReference type="Pfam" id="PF02872"/>
    </source>
</evidence>
<dbReference type="Gene3D" id="3.90.780.10">
    <property type="entry name" value="5'-Nucleotidase, C-terminal domain"/>
    <property type="match status" value="1"/>
</dbReference>
<dbReference type="PANTHER" id="PTHR11575">
    <property type="entry name" value="5'-NUCLEOTIDASE-RELATED"/>
    <property type="match status" value="1"/>
</dbReference>
<evidence type="ECO:0000313" key="3">
    <source>
        <dbReference type="Proteomes" id="UP001596978"/>
    </source>
</evidence>
<dbReference type="EMBL" id="JBHTJH010000004">
    <property type="protein sequence ID" value="MFD0861877.1"/>
    <property type="molecule type" value="Genomic_DNA"/>
</dbReference>
<feature type="domain" description="5'-Nucleotidase C-terminal" evidence="1">
    <location>
        <begin position="80"/>
        <end position="217"/>
    </location>
</feature>
<dbReference type="Proteomes" id="UP001596978">
    <property type="component" value="Unassembled WGS sequence"/>
</dbReference>
<dbReference type="SUPFAM" id="SSF55816">
    <property type="entry name" value="5'-nucleotidase (syn. UDP-sugar hydrolase), C-terminal domain"/>
    <property type="match status" value="1"/>
</dbReference>
<keyword evidence="3" id="KW-1185">Reference proteome</keyword>
<evidence type="ECO:0000313" key="2">
    <source>
        <dbReference type="EMBL" id="MFD0861877.1"/>
    </source>
</evidence>
<dbReference type="InterPro" id="IPR006179">
    <property type="entry name" value="5_nucleotidase/apyrase"/>
</dbReference>
<gene>
    <name evidence="2" type="ORF">ACFQ1M_06635</name>
</gene>
<dbReference type="Pfam" id="PF02872">
    <property type="entry name" value="5_nucleotid_C"/>
    <property type="match status" value="1"/>
</dbReference>
<reference evidence="3" key="1">
    <citation type="journal article" date="2019" name="Int. J. Syst. Evol. Microbiol.">
        <title>The Global Catalogue of Microorganisms (GCM) 10K type strain sequencing project: providing services to taxonomists for standard genome sequencing and annotation.</title>
        <authorList>
            <consortium name="The Broad Institute Genomics Platform"/>
            <consortium name="The Broad Institute Genome Sequencing Center for Infectious Disease"/>
            <person name="Wu L."/>
            <person name="Ma J."/>
        </authorList>
    </citation>
    <scope>NUCLEOTIDE SEQUENCE [LARGE SCALE GENOMIC DNA]</scope>
    <source>
        <strain evidence="3">CCUG 62952</strain>
    </source>
</reference>
<dbReference type="RefSeq" id="WP_386405725.1">
    <property type="nucleotide sequence ID" value="NZ_JBHTJH010000004.1"/>
</dbReference>
<comment type="caution">
    <text evidence="2">The sequence shown here is derived from an EMBL/GenBank/DDBJ whole genome shotgun (WGS) entry which is preliminary data.</text>
</comment>
<protein>
    <submittedName>
        <fullName evidence="2">5'-nucleotidase C-terminal domain-containing protein</fullName>
    </submittedName>
</protein>